<dbReference type="STRING" id="1760988.SAMN02949497_1653"/>
<accession>A0A1Y6D0I8</accession>
<protein>
    <submittedName>
        <fullName evidence="2">Uncharacterized protein</fullName>
    </submittedName>
</protein>
<evidence type="ECO:0000313" key="3">
    <source>
        <dbReference type="Proteomes" id="UP000192923"/>
    </source>
</evidence>
<sequence length="85" mass="9112">MANPNRTDTAPEFPQSGQSQPRRTERALALQDADLGVGEKVCLAAADYKRAVGDAGFAAAHGGTDALRDDLFFFVGQWETDLQAD</sequence>
<keyword evidence="3" id="KW-1185">Reference proteome</keyword>
<dbReference type="AlphaFoldDB" id="A0A1Y6D0I8"/>
<feature type="region of interest" description="Disordered" evidence="1">
    <location>
        <begin position="1"/>
        <end position="25"/>
    </location>
</feature>
<gene>
    <name evidence="2" type="ORF">SAMN02949497_1653</name>
</gene>
<dbReference type="RefSeq" id="WP_085211626.1">
    <property type="nucleotide sequence ID" value="NZ_FXAM01000001.1"/>
</dbReference>
<reference evidence="2 3" key="1">
    <citation type="submission" date="2016-12" db="EMBL/GenBank/DDBJ databases">
        <authorList>
            <person name="Song W.-J."/>
            <person name="Kurnit D.M."/>
        </authorList>
    </citation>
    <scope>NUCLEOTIDE SEQUENCE [LARGE SCALE GENOMIC DNA]</scope>
    <source>
        <strain evidence="2 3">175</strain>
    </source>
</reference>
<organism evidence="2 3">
    <name type="scientific">Methylomagnum ishizawai</name>
    <dbReference type="NCBI Taxonomy" id="1760988"/>
    <lineage>
        <taxon>Bacteria</taxon>
        <taxon>Pseudomonadati</taxon>
        <taxon>Pseudomonadota</taxon>
        <taxon>Gammaproteobacteria</taxon>
        <taxon>Methylococcales</taxon>
        <taxon>Methylococcaceae</taxon>
        <taxon>Methylomagnum</taxon>
    </lineage>
</organism>
<evidence type="ECO:0000256" key="1">
    <source>
        <dbReference type="SAM" id="MobiDB-lite"/>
    </source>
</evidence>
<proteinExistence type="predicted"/>
<evidence type="ECO:0000313" key="2">
    <source>
        <dbReference type="EMBL" id="SMF94343.1"/>
    </source>
</evidence>
<dbReference type="EMBL" id="FXAM01000001">
    <property type="protein sequence ID" value="SMF94343.1"/>
    <property type="molecule type" value="Genomic_DNA"/>
</dbReference>
<name>A0A1Y6D0I8_9GAMM</name>
<dbReference type="Proteomes" id="UP000192923">
    <property type="component" value="Unassembled WGS sequence"/>
</dbReference>